<dbReference type="Proteomes" id="UP000299102">
    <property type="component" value="Unassembled WGS sequence"/>
</dbReference>
<dbReference type="AlphaFoldDB" id="A0A4C1YVY6"/>
<evidence type="ECO:0000256" key="1">
    <source>
        <dbReference type="SAM" id="MobiDB-lite"/>
    </source>
</evidence>
<reference evidence="2 3" key="1">
    <citation type="journal article" date="2019" name="Commun. Biol.">
        <title>The bagworm genome reveals a unique fibroin gene that provides high tensile strength.</title>
        <authorList>
            <person name="Kono N."/>
            <person name="Nakamura H."/>
            <person name="Ohtoshi R."/>
            <person name="Tomita M."/>
            <person name="Numata K."/>
            <person name="Arakawa K."/>
        </authorList>
    </citation>
    <scope>NUCLEOTIDE SEQUENCE [LARGE SCALE GENOMIC DNA]</scope>
</reference>
<keyword evidence="3" id="KW-1185">Reference proteome</keyword>
<evidence type="ECO:0000313" key="2">
    <source>
        <dbReference type="EMBL" id="GBP78505.1"/>
    </source>
</evidence>
<accession>A0A4C1YVY6</accession>
<sequence length="67" mass="8160">MASQQQVTSIAIIAYRLLLSERERRSRDRERRTEGERLRTEGERRGDTDRPREYERRRGLRLRDLST</sequence>
<evidence type="ECO:0000313" key="3">
    <source>
        <dbReference type="Proteomes" id="UP000299102"/>
    </source>
</evidence>
<gene>
    <name evidence="2" type="ORF">EVAR_60522_1</name>
</gene>
<feature type="region of interest" description="Disordered" evidence="1">
    <location>
        <begin position="23"/>
        <end position="67"/>
    </location>
</feature>
<proteinExistence type="predicted"/>
<organism evidence="2 3">
    <name type="scientific">Eumeta variegata</name>
    <name type="common">Bagworm moth</name>
    <name type="synonym">Eumeta japonica</name>
    <dbReference type="NCBI Taxonomy" id="151549"/>
    <lineage>
        <taxon>Eukaryota</taxon>
        <taxon>Metazoa</taxon>
        <taxon>Ecdysozoa</taxon>
        <taxon>Arthropoda</taxon>
        <taxon>Hexapoda</taxon>
        <taxon>Insecta</taxon>
        <taxon>Pterygota</taxon>
        <taxon>Neoptera</taxon>
        <taxon>Endopterygota</taxon>
        <taxon>Lepidoptera</taxon>
        <taxon>Glossata</taxon>
        <taxon>Ditrysia</taxon>
        <taxon>Tineoidea</taxon>
        <taxon>Psychidae</taxon>
        <taxon>Oiketicinae</taxon>
        <taxon>Eumeta</taxon>
    </lineage>
</organism>
<dbReference type="EMBL" id="BGZK01001372">
    <property type="protein sequence ID" value="GBP78505.1"/>
    <property type="molecule type" value="Genomic_DNA"/>
</dbReference>
<protein>
    <submittedName>
        <fullName evidence="2">Uncharacterized protein</fullName>
    </submittedName>
</protein>
<name>A0A4C1YVY6_EUMVA</name>
<comment type="caution">
    <text evidence="2">The sequence shown here is derived from an EMBL/GenBank/DDBJ whole genome shotgun (WGS) entry which is preliminary data.</text>
</comment>